<keyword evidence="2" id="KW-1185">Reference proteome</keyword>
<reference evidence="1" key="1">
    <citation type="submission" date="2023-04" db="EMBL/GenBank/DDBJ databases">
        <title>Draft Genome sequencing of Naganishia species isolated from polar environments using Oxford Nanopore Technology.</title>
        <authorList>
            <person name="Leo P."/>
            <person name="Venkateswaran K."/>
        </authorList>
    </citation>
    <scope>NUCLEOTIDE SEQUENCE</scope>
    <source>
        <strain evidence="1">MNA-CCFEE 5425</strain>
    </source>
</reference>
<proteinExistence type="predicted"/>
<comment type="caution">
    <text evidence="1">The sequence shown here is derived from an EMBL/GenBank/DDBJ whole genome shotgun (WGS) entry which is preliminary data.</text>
</comment>
<protein>
    <submittedName>
        <fullName evidence="1">Uncharacterized protein</fullName>
    </submittedName>
</protein>
<organism evidence="1 2">
    <name type="scientific">Naganishia vaughanmartiniae</name>
    <dbReference type="NCBI Taxonomy" id="1424756"/>
    <lineage>
        <taxon>Eukaryota</taxon>
        <taxon>Fungi</taxon>
        <taxon>Dikarya</taxon>
        <taxon>Basidiomycota</taxon>
        <taxon>Agaricomycotina</taxon>
        <taxon>Tremellomycetes</taxon>
        <taxon>Filobasidiales</taxon>
        <taxon>Filobasidiaceae</taxon>
        <taxon>Naganishia</taxon>
    </lineage>
</organism>
<evidence type="ECO:0000313" key="1">
    <source>
        <dbReference type="EMBL" id="KAJ9125560.1"/>
    </source>
</evidence>
<name>A0ACC2XNC2_9TREE</name>
<gene>
    <name evidence="1" type="ORF">QFC22_000522</name>
</gene>
<dbReference type="EMBL" id="JASBWU010000001">
    <property type="protein sequence ID" value="KAJ9125560.1"/>
    <property type="molecule type" value="Genomic_DNA"/>
</dbReference>
<evidence type="ECO:0000313" key="2">
    <source>
        <dbReference type="Proteomes" id="UP001243375"/>
    </source>
</evidence>
<dbReference type="Proteomes" id="UP001243375">
    <property type="component" value="Unassembled WGS sequence"/>
</dbReference>
<accession>A0ACC2XNC2</accession>
<sequence length="659" mass="69964">MLETPTSPSLSNATDEPATRPFVYVSAEDIFRPFVPDGYIRTKRQAEEAVLALCADSALRARAAQEGKEQVVGDRAADGGAVRPVLVRPGLMYHPHDRPLTTPLAVLLDITSSLHSRMPFALPLPASPVPTSSRSPASRSSPLQALGAVGASLQVPPIHVDHVAECICRSIEDEQVHGVVDTKTMRQWVGLDPVVEQAMPAGYPSSEARLGGNPFAPGGQRRTIVTSASARPLAGARPESRGRQRGVTIYAPGPPGQEKEKEKDARYIIEPAGDAIRASSSSSSSASTSSSGNANRSPNYGATIDHHHQPGSQHPYASLSQFINEGGALAMDGVAVGSTPPPPPPPPTAGSAASITPDDNPTPEHLSLESPLNASSSSSSSAMPLSATTSPGLAIKQTNPQPEHPFDTHAFVQHMEKSGFDAGVARVLMVATKELIVQRSRGARALLLHKEDTENAAYLFKAALSELRTELSVKARNDGIALRSTASLIRREVDSLSQKLKEDIGTLKHDIEMDMNNRKAENRSDQKGYDIAIEEINNKFTISLGDLKTEIEQAKWDATRRAITIIAGVVFTVISVVTLSGSEPAAKPPASPTPSPTNGADVPLKAAMVNAGTSPRTPDEEALLRMSLGDLVESDETFPIGRDAMGNPYGGQYGRKDRI</sequence>